<evidence type="ECO:0000313" key="3">
    <source>
        <dbReference type="Proteomes" id="UP001185927"/>
    </source>
</evidence>
<evidence type="ECO:0000256" key="1">
    <source>
        <dbReference type="SAM" id="Phobius"/>
    </source>
</evidence>
<dbReference type="EMBL" id="JAWLKB010000001">
    <property type="protein sequence ID" value="MDV6264994.1"/>
    <property type="molecule type" value="Genomic_DNA"/>
</dbReference>
<reference evidence="2 3" key="1">
    <citation type="submission" date="2023-10" db="EMBL/GenBank/DDBJ databases">
        <title>Development of a sustainable strategy for remediation of hydrocarbon-contaminated territories based on the waste exchange concept.</title>
        <authorList>
            <person name="Krivoruchko A."/>
        </authorList>
    </citation>
    <scope>NUCLEOTIDE SEQUENCE [LARGE SCALE GENOMIC DNA]</scope>
    <source>
        <strain evidence="2 3">IEGM 1203</strain>
    </source>
</reference>
<proteinExistence type="predicted"/>
<keyword evidence="1" id="KW-0472">Membrane</keyword>
<feature type="transmembrane region" description="Helical" evidence="1">
    <location>
        <begin position="48"/>
        <end position="65"/>
    </location>
</feature>
<evidence type="ECO:0000313" key="2">
    <source>
        <dbReference type="EMBL" id="MDV6264994.1"/>
    </source>
</evidence>
<sequence>MTRARVLTVVATVVLALFLGGGFAAASPGGPDPYWWMGPQVRPWLEPIFVGLANWFFNLPLVPYLS</sequence>
<gene>
    <name evidence="2" type="ORF">R3Q16_00145</name>
</gene>
<name>A0ABU4BL96_RHOGO</name>
<protein>
    <submittedName>
        <fullName evidence="2">Uncharacterized protein</fullName>
    </submittedName>
</protein>
<dbReference type="RefSeq" id="WP_045067746.1">
    <property type="nucleotide sequence ID" value="NZ_CEDU01000025.1"/>
</dbReference>
<keyword evidence="1" id="KW-0812">Transmembrane</keyword>
<dbReference type="Proteomes" id="UP001185927">
    <property type="component" value="Unassembled WGS sequence"/>
</dbReference>
<keyword evidence="3" id="KW-1185">Reference proteome</keyword>
<organism evidence="2 3">
    <name type="scientific">Rhodococcus globerulus</name>
    <dbReference type="NCBI Taxonomy" id="33008"/>
    <lineage>
        <taxon>Bacteria</taxon>
        <taxon>Bacillati</taxon>
        <taxon>Actinomycetota</taxon>
        <taxon>Actinomycetes</taxon>
        <taxon>Mycobacteriales</taxon>
        <taxon>Nocardiaceae</taxon>
        <taxon>Rhodococcus</taxon>
    </lineage>
</organism>
<keyword evidence="1" id="KW-1133">Transmembrane helix</keyword>
<comment type="caution">
    <text evidence="2">The sequence shown here is derived from an EMBL/GenBank/DDBJ whole genome shotgun (WGS) entry which is preliminary data.</text>
</comment>
<accession>A0ABU4BL96</accession>